<feature type="transmembrane region" description="Helical" evidence="1">
    <location>
        <begin position="79"/>
        <end position="103"/>
    </location>
</feature>
<keyword evidence="1" id="KW-0812">Transmembrane</keyword>
<accession>A0A9X4RN36</accession>
<keyword evidence="1" id="KW-1133">Transmembrane helix</keyword>
<evidence type="ECO:0000313" key="2">
    <source>
        <dbReference type="EMBL" id="MDG4511913.1"/>
    </source>
</evidence>
<reference evidence="2" key="1">
    <citation type="submission" date="2022-07" db="EMBL/GenBank/DDBJ databases">
        <title>Whole Genome Sequencing of Streptococcus suis.</title>
        <authorList>
            <person name="Dai X."/>
            <person name="Huang J."/>
            <person name="Wang L."/>
        </authorList>
    </citation>
    <scope>NUCLEOTIDE SEQUENCE</scope>
    <source>
        <strain evidence="2">SFB2</strain>
    </source>
</reference>
<comment type="caution">
    <text evidence="2">The sequence shown here is derived from an EMBL/GenBank/DDBJ whole genome shotgun (WGS) entry which is preliminary data.</text>
</comment>
<proteinExistence type="predicted"/>
<name>A0A9X4RN36_STRSU</name>
<feature type="transmembrane region" description="Helical" evidence="1">
    <location>
        <begin position="7"/>
        <end position="26"/>
    </location>
</feature>
<gene>
    <name evidence="2" type="ORF">NOL15_03450</name>
</gene>
<dbReference type="EMBL" id="JANFML010000007">
    <property type="protein sequence ID" value="MDG4511913.1"/>
    <property type="molecule type" value="Genomic_DNA"/>
</dbReference>
<keyword evidence="1" id="KW-0472">Membrane</keyword>
<feature type="transmembrane region" description="Helical" evidence="1">
    <location>
        <begin position="46"/>
        <end position="67"/>
    </location>
</feature>
<organism evidence="2 3">
    <name type="scientific">Streptococcus suis</name>
    <dbReference type="NCBI Taxonomy" id="1307"/>
    <lineage>
        <taxon>Bacteria</taxon>
        <taxon>Bacillati</taxon>
        <taxon>Bacillota</taxon>
        <taxon>Bacilli</taxon>
        <taxon>Lactobacillales</taxon>
        <taxon>Streptococcaceae</taxon>
        <taxon>Streptococcus</taxon>
    </lineage>
</organism>
<dbReference type="AlphaFoldDB" id="A0A9X4RN36"/>
<sequence>MNQTPNVLAIGLLISIILSALIFYPYLPNQKEILNTATIASVVPAFQTSSTVAFGTVLTLSAGFAVIQEWFQQIPGSPLISLSFSTALVSGIIGYSSGAVGIASSHFLPTYMENGYQSRIASSCGSCCVSYLDSSASVWCDDYLP</sequence>
<evidence type="ECO:0000313" key="3">
    <source>
        <dbReference type="Proteomes" id="UP001152879"/>
    </source>
</evidence>
<evidence type="ECO:0000256" key="1">
    <source>
        <dbReference type="SAM" id="Phobius"/>
    </source>
</evidence>
<dbReference type="Proteomes" id="UP001152879">
    <property type="component" value="Unassembled WGS sequence"/>
</dbReference>
<protein>
    <submittedName>
        <fullName evidence="2">Uncharacterized protein</fullName>
    </submittedName>
</protein>